<proteinExistence type="inferred from homology"/>
<dbReference type="SUPFAM" id="SSF81321">
    <property type="entry name" value="Family A G protein-coupled receptor-like"/>
    <property type="match status" value="1"/>
</dbReference>
<evidence type="ECO:0000313" key="13">
    <source>
        <dbReference type="Ensembl" id="ENSPANP00000009559.2"/>
    </source>
</evidence>
<evidence type="ECO:0000256" key="8">
    <source>
        <dbReference type="ARBA" id="ARBA00023180"/>
    </source>
</evidence>
<evidence type="ECO:0000256" key="10">
    <source>
        <dbReference type="RuleBase" id="RU000688"/>
    </source>
</evidence>
<evidence type="ECO:0000259" key="12">
    <source>
        <dbReference type="PROSITE" id="PS50262"/>
    </source>
</evidence>
<dbReference type="GO" id="GO:0035025">
    <property type="term" value="P:positive regulation of Rho protein signal transduction"/>
    <property type="evidence" value="ECO:0007669"/>
    <property type="project" value="Ensembl"/>
</dbReference>
<comment type="similarity">
    <text evidence="10">Belongs to the G-protein coupled receptor 1 family.</text>
</comment>
<evidence type="ECO:0000256" key="1">
    <source>
        <dbReference type="ARBA" id="ARBA00004651"/>
    </source>
</evidence>
<evidence type="ECO:0000256" key="7">
    <source>
        <dbReference type="ARBA" id="ARBA00023170"/>
    </source>
</evidence>
<keyword evidence="6 11" id="KW-0472">Membrane</keyword>
<comment type="subcellular location">
    <subcellularLocation>
        <location evidence="1">Cell membrane</location>
        <topology evidence="1">Multi-pass membrane protein</topology>
    </subcellularLocation>
</comment>
<evidence type="ECO:0000256" key="4">
    <source>
        <dbReference type="ARBA" id="ARBA00022989"/>
    </source>
</evidence>
<organism evidence="13 14">
    <name type="scientific">Papio anubis</name>
    <name type="common">Olive baboon</name>
    <dbReference type="NCBI Taxonomy" id="9555"/>
    <lineage>
        <taxon>Eukaryota</taxon>
        <taxon>Metazoa</taxon>
        <taxon>Chordata</taxon>
        <taxon>Craniata</taxon>
        <taxon>Vertebrata</taxon>
        <taxon>Euteleostomi</taxon>
        <taxon>Mammalia</taxon>
        <taxon>Eutheria</taxon>
        <taxon>Euarchontoglires</taxon>
        <taxon>Primates</taxon>
        <taxon>Haplorrhini</taxon>
        <taxon>Catarrhini</taxon>
        <taxon>Cercopithecidae</taxon>
        <taxon>Cercopithecinae</taxon>
        <taxon>Papio</taxon>
    </lineage>
</organism>
<dbReference type="GO" id="GO:0098978">
    <property type="term" value="C:glutamatergic synapse"/>
    <property type="evidence" value="ECO:0007669"/>
    <property type="project" value="Ensembl"/>
</dbReference>
<reference evidence="13 14" key="1">
    <citation type="submission" date="2012-03" db="EMBL/GenBank/DDBJ databases">
        <title>Whole Genome Assembly of Papio anubis.</title>
        <authorList>
            <person name="Liu Y.L."/>
            <person name="Abraham K.A."/>
            <person name="Akbar H.A."/>
            <person name="Ali S.A."/>
            <person name="Anosike U.A."/>
            <person name="Aqrawi P.A."/>
            <person name="Arias F.A."/>
            <person name="Attaway T.A."/>
            <person name="Awwad R.A."/>
            <person name="Babu C.B."/>
            <person name="Bandaranaike D.B."/>
            <person name="Battles P.B."/>
            <person name="Bell A.B."/>
            <person name="Beltran B.B."/>
            <person name="Berhane-Mersha D.B."/>
            <person name="Bess C.B."/>
            <person name="Bickham C.B."/>
            <person name="Bolden T.B."/>
            <person name="Carter K.C."/>
            <person name="Chau D.C."/>
            <person name="Chavez A.C."/>
            <person name="Clerc-Blankenburg K.C."/>
            <person name="Coyle M.C."/>
            <person name="Dao M.D."/>
            <person name="Davila M.L.D."/>
            <person name="Davy-Carroll L.D."/>
            <person name="Denson S.D."/>
            <person name="Dinh H.D."/>
            <person name="Fernandez S.F."/>
            <person name="Fernando P.F."/>
            <person name="Forbes L.F."/>
            <person name="Francis C.F."/>
            <person name="Francisco L.F."/>
            <person name="Fu Q.F."/>
            <person name="Garcia-Iii R.G."/>
            <person name="Garrett T.G."/>
            <person name="Gross S.G."/>
            <person name="Gubbala S.G."/>
            <person name="Hirani K.H."/>
            <person name="Hogues M.H."/>
            <person name="Hollins B.H."/>
            <person name="Jackson L.J."/>
            <person name="Javaid M.J."/>
            <person name="Jhangiani S.J."/>
            <person name="Johnson A.J."/>
            <person name="Johnson B.J."/>
            <person name="Jones J.J."/>
            <person name="Joshi V.J."/>
            <person name="Kalu J.K."/>
            <person name="Khan N.K."/>
            <person name="Korchina V.K."/>
            <person name="Kovar C.K."/>
            <person name="Lago L.L."/>
            <person name="Lara F.L."/>
            <person name="Le T.-K.L."/>
            <person name="Lee S.L."/>
            <person name="Legall-Iii F.L."/>
            <person name="Lemon S.L."/>
            <person name="Liu J.L."/>
            <person name="Liu Y.-S.L."/>
            <person name="Liyanage D.L."/>
            <person name="Lopez J.L."/>
            <person name="Lorensuhewa L.L."/>
            <person name="Mata R.M."/>
            <person name="Mathew T.M."/>
            <person name="Mercado C.M."/>
            <person name="Mercado I.M."/>
            <person name="Morales K.M."/>
            <person name="Morgan M.M."/>
            <person name="Munidasa M.M."/>
            <person name="Ngo D.N."/>
            <person name="Nguyen L.N."/>
            <person name="Nguyen T.N."/>
            <person name="Nguyen N.N."/>
            <person name="Obregon M.O."/>
            <person name="Okwuonu G.O."/>
            <person name="Ongeri F.O."/>
            <person name="Onwere C.O."/>
            <person name="Osifeso I.O."/>
            <person name="Parra A.P."/>
            <person name="Patil S.P."/>
            <person name="Perez A.P."/>
            <person name="Perez Y.P."/>
            <person name="Pham C.P."/>
            <person name="Pu L.-L.P."/>
            <person name="Puazo M.P."/>
            <person name="Quiroz J.Q."/>
            <person name="Rouhana J.R."/>
            <person name="Ruiz M.R."/>
            <person name="Ruiz S.-J.R."/>
            <person name="Saada N.S."/>
            <person name="Santibanez J.S."/>
            <person name="Scheel M.S."/>
            <person name="Schneider B.S."/>
            <person name="Simmons D.S."/>
            <person name="Sisson I.S."/>
            <person name="Tang L.-Y.T."/>
            <person name="Thornton R.T."/>
            <person name="Tisius J.T."/>
            <person name="Toledanes G.T."/>
            <person name="Trejos Z.T."/>
            <person name="Usmani K.U."/>
            <person name="Varghese R.V."/>
            <person name="Vattathil S.V."/>
            <person name="Vee V.V."/>
            <person name="Walker D.W."/>
            <person name="Weissenberger G.W."/>
            <person name="White C.W."/>
            <person name="Williams A.W."/>
            <person name="Woodworth J.W."/>
            <person name="Wright R.W."/>
            <person name="Zhu Y.Z."/>
            <person name="Han Y.H."/>
            <person name="Newsham I.N."/>
            <person name="Nazareth L.N."/>
            <person name="Worley K.W."/>
            <person name="Muzny D.M."/>
            <person name="Rogers J.R."/>
            <person name="Gibbs R.G."/>
        </authorList>
    </citation>
    <scope>NUCLEOTIDE SEQUENCE [LARGE SCALE GENOMIC DNA]</scope>
</reference>
<dbReference type="Bgee" id="ENSPANG00000020387">
    <property type="expression patterns" value="Expressed in ascending colon and 34 other cell types or tissues"/>
</dbReference>
<dbReference type="OMA" id="RTYLAVW"/>
<protein>
    <submittedName>
        <fullName evidence="13">Lysophosphatidic acid receptor 2</fullName>
    </submittedName>
</protein>
<keyword evidence="8" id="KW-0325">Glycoprotein</keyword>
<dbReference type="FunFam" id="1.20.1070.10:FF:000025">
    <property type="entry name" value="Lysophosphatidic acid receptor 1"/>
    <property type="match status" value="1"/>
</dbReference>
<feature type="domain" description="G-protein coupled receptors family 1 profile" evidence="12">
    <location>
        <begin position="49"/>
        <end position="279"/>
    </location>
</feature>
<keyword evidence="2" id="KW-1003">Cell membrane</keyword>
<evidence type="ECO:0000256" key="2">
    <source>
        <dbReference type="ARBA" id="ARBA00022475"/>
    </source>
</evidence>
<dbReference type="InterPro" id="IPR017452">
    <property type="entry name" value="GPCR_Rhodpsn_7TM"/>
</dbReference>
<keyword evidence="4 11" id="KW-1133">Transmembrane helix</keyword>
<dbReference type="GO" id="GO:0030165">
    <property type="term" value="F:PDZ domain binding"/>
    <property type="evidence" value="ECO:0007669"/>
    <property type="project" value="Ensembl"/>
</dbReference>
<feature type="transmembrane region" description="Helical" evidence="11">
    <location>
        <begin position="110"/>
        <end position="127"/>
    </location>
</feature>
<feature type="transmembrane region" description="Helical" evidence="11">
    <location>
        <begin position="67"/>
        <end position="90"/>
    </location>
</feature>
<dbReference type="InterPro" id="IPR000276">
    <property type="entry name" value="GPCR_Rhodpsn"/>
</dbReference>
<dbReference type="PRINTS" id="PR00237">
    <property type="entry name" value="GPCRRHODOPSN"/>
</dbReference>
<dbReference type="PANTHER" id="PTHR22750">
    <property type="entry name" value="G-PROTEIN COUPLED RECEPTOR"/>
    <property type="match status" value="1"/>
</dbReference>
<dbReference type="GO" id="GO:0007204">
    <property type="term" value="P:positive regulation of cytosolic calcium ion concentration"/>
    <property type="evidence" value="ECO:0007669"/>
    <property type="project" value="UniProtKB-ARBA"/>
</dbReference>
<reference evidence="13" key="2">
    <citation type="submission" date="2025-08" db="UniProtKB">
        <authorList>
            <consortium name="Ensembl"/>
        </authorList>
    </citation>
    <scope>IDENTIFICATION</scope>
</reference>
<evidence type="ECO:0000256" key="5">
    <source>
        <dbReference type="ARBA" id="ARBA00023040"/>
    </source>
</evidence>
<dbReference type="SMART" id="SM01381">
    <property type="entry name" value="7TM_GPCR_Srsx"/>
    <property type="match status" value="1"/>
</dbReference>
<dbReference type="GO" id="GO:0048787">
    <property type="term" value="C:presynaptic active zone membrane"/>
    <property type="evidence" value="ECO:0007669"/>
    <property type="project" value="Ensembl"/>
</dbReference>
<name>A0A0A0MWH1_PAPAN</name>
<dbReference type="AlphaFoldDB" id="A0A0A0MWH1"/>
<gene>
    <name evidence="13" type="primary">LPAR2</name>
</gene>
<dbReference type="GO" id="GO:0043410">
    <property type="term" value="P:positive regulation of MAPK cascade"/>
    <property type="evidence" value="ECO:0007669"/>
    <property type="project" value="Ensembl"/>
</dbReference>
<feature type="transmembrane region" description="Helical" evidence="11">
    <location>
        <begin position="33"/>
        <end position="55"/>
    </location>
</feature>
<reference evidence="13" key="3">
    <citation type="submission" date="2025-09" db="UniProtKB">
        <authorList>
            <consortium name="Ensembl"/>
        </authorList>
    </citation>
    <scope>IDENTIFICATION</scope>
</reference>
<dbReference type="Pfam" id="PF00001">
    <property type="entry name" value="7tm_1"/>
    <property type="match status" value="1"/>
</dbReference>
<keyword evidence="9 10" id="KW-0807">Transducer</keyword>
<dbReference type="GO" id="GO:0070915">
    <property type="term" value="F:lysophosphatidic acid receptor activity"/>
    <property type="evidence" value="ECO:0007669"/>
    <property type="project" value="InterPro"/>
</dbReference>
<feature type="transmembrane region" description="Helical" evidence="11">
    <location>
        <begin position="147"/>
        <end position="169"/>
    </location>
</feature>
<sequence>MVTMGHCYYNETIGFFYNNSGKELSSHWRPKDVVVVALGLTVSVLVLLTNLLVIAAIASNRRFHQPIYYLLGNLAAADLFAGVAYLFLMFHTGPRTARLSLEGWFLRQGLLDTSLTASVATLLAIAVERHRSVMAVQLHSRLPRGRVVMLIVGVWVAALGLGLLPAHSWHCLCALDRCSRMAPLLSRSYLAVWALSSLLVFLLMVAVYTRIFTILRLVGAKSHAHFRLCPTGAFVVCWTPGQVVLLLDGLGCKSCNVLAVEKYFLLLAEANSLVNAAVYSCRDAEMRRTFRRLLCCACLRRSTRESAHYTSSAQGGASTRIMLPENGHPLMDSTL</sequence>
<dbReference type="Ensembl" id="ENSPANT00000022365.3">
    <property type="protein sequence ID" value="ENSPANP00000009559.2"/>
    <property type="gene ID" value="ENSPANG00000020387.3"/>
</dbReference>
<dbReference type="PRINTS" id="PR01527">
    <property type="entry name" value="LPARECEPTOR"/>
</dbReference>
<keyword evidence="5 10" id="KW-0297">G-protein coupled receptor</keyword>
<dbReference type="Proteomes" id="UP000028761">
    <property type="component" value="Chromosome 20"/>
</dbReference>
<evidence type="ECO:0000256" key="3">
    <source>
        <dbReference type="ARBA" id="ARBA00022692"/>
    </source>
</evidence>
<feature type="transmembrane region" description="Helical" evidence="11">
    <location>
        <begin position="189"/>
        <end position="208"/>
    </location>
</feature>
<dbReference type="InterPro" id="IPR004065">
    <property type="entry name" value="LPA_rcpt"/>
</dbReference>
<dbReference type="STRING" id="9555.ENSPANP00000009559"/>
<dbReference type="HOGENOM" id="CLU_047979_0_0_1"/>
<dbReference type="Gene3D" id="1.20.1070.10">
    <property type="entry name" value="Rhodopsin 7-helix transmembrane proteins"/>
    <property type="match status" value="1"/>
</dbReference>
<dbReference type="PROSITE" id="PS00237">
    <property type="entry name" value="G_PROTEIN_RECEP_F1_1"/>
    <property type="match status" value="1"/>
</dbReference>
<keyword evidence="7 10" id="KW-0675">Receptor</keyword>
<dbReference type="GO" id="GO:0030139">
    <property type="term" value="C:endocytic vesicle"/>
    <property type="evidence" value="ECO:0007669"/>
    <property type="project" value="Ensembl"/>
</dbReference>
<keyword evidence="3 10" id="KW-0812">Transmembrane</keyword>
<dbReference type="PROSITE" id="PS50262">
    <property type="entry name" value="G_PROTEIN_RECEP_F1_2"/>
    <property type="match status" value="1"/>
</dbReference>
<evidence type="ECO:0000313" key="14">
    <source>
        <dbReference type="Proteomes" id="UP000028761"/>
    </source>
</evidence>
<dbReference type="InterPro" id="IPR004066">
    <property type="entry name" value="LPA_rcpt_EDG4"/>
</dbReference>
<dbReference type="GO" id="GO:0009986">
    <property type="term" value="C:cell surface"/>
    <property type="evidence" value="ECO:0007669"/>
    <property type="project" value="Ensembl"/>
</dbReference>
<accession>A0A0A0MWH1</accession>
<dbReference type="eggNOG" id="KOG3656">
    <property type="taxonomic scope" value="Eukaryota"/>
</dbReference>
<evidence type="ECO:0000256" key="11">
    <source>
        <dbReference type="SAM" id="Phobius"/>
    </source>
</evidence>
<evidence type="ECO:0000256" key="6">
    <source>
        <dbReference type="ARBA" id="ARBA00023136"/>
    </source>
</evidence>
<keyword evidence="14" id="KW-1185">Reference proteome</keyword>
<dbReference type="PRINTS" id="PR01528">
    <property type="entry name" value="EDG4RECEPTOR"/>
</dbReference>
<dbReference type="GeneTree" id="ENSGT01120000271896"/>
<evidence type="ECO:0000256" key="9">
    <source>
        <dbReference type="ARBA" id="ARBA00023224"/>
    </source>
</evidence>